<dbReference type="GO" id="GO:0032483">
    <property type="term" value="P:regulation of Rab protein signal transduction"/>
    <property type="evidence" value="ECO:0007669"/>
    <property type="project" value="TreeGrafter"/>
</dbReference>
<feature type="coiled-coil region" evidence="1">
    <location>
        <begin position="689"/>
        <end position="744"/>
    </location>
</feature>
<sequence>MAATASTSGNPTSPLSIATPSSAEYPVRGHKPSTTSSLSPLSPSTGGQPHVPTTPLSTLYLVSGLPKSPHTWTLADTDSVAGLHHVEGAVGRWWRAEVLGSSVSPGVGRSRKKSRKSKETDSNVIPDGPKSTRGSGTLSKTDLGRMLSKALKLSFPREVEIIAATLQPASTTHTFTFQIPAGASAGVAQSHSSQTAHLPGLRTSVMSSSTTATYNHPYVDPTLPRPSSTYLGPPSSTHLPPNSSPTASTDPSADRGLVTYHGVCLTVWSHADEERSLAIRRALESVARSRRGSGASTGTATPLLPVIDAFSMSESDAEVMNPNGVGMGASNLFLPQNTVFWLPYALTLVSRHPIYDLMRDYLTLSWARFSKDVQSHTLQIAKILEFPAPRAGDVIKLDASPANETETLEVVCRFPGGLDFGKGLVDVNFTMWPLFRCLNLDNILTICEVRPSIFRLNAELYSSARGRLLSLLLEESCSYLVTQPCSNCCLNNSLPRGDARWSGISLPVVHARDARIYLEDPGPWLMGLSTEARYVSRTAPEVCIVDLDINYVNCASPPPGAVSTKQNRDKLRKILLGAFDQFYHPDNTIPPEFKEAFPAGRFRPLCKIQTKRGSSTAVVAESIKAPEWWHQTKVLQAFDAVLKDRGRKPSLLKRLTLIGAGRRQSQLSAAEQLIQRSIRKRATAFVDARDDLETKIGRLSRRLNFLMTESELWREKFVAFESYAEKLSAEATELRQKVGKEQRESRRLSGLVSVGAQEKEKLSQMLLAKENKHRAALLELESMRQNMDEMEKERAHMVAEVEAQIERALASMAFSDGDNYSDYTHSRPGSAMSQVSQNSRIGGHSAIGVGAPSIGGLSGIDGRSLRHVESGPRLRQGSSSRSASGSISMQSASESFDGSIRRLRSMATTTTLADDASDEATRVGIDLSAHIKGELGDPIKPGMIHDDDSVIQVRRFSVTEEDGVNTMGAVDLGISERSDVVALKVQQIQQKLENALADHRSRRSHSITSGSASEADSIQRVLSEAESTGRRGLSEAESTTSSNRRTRTPRGSSRLSGRHRSRSSASLRAAREALLAAKEAVPPVPRSPVGTKTPIGAPSGSDRTTPTGNENRGVRKATSRVGMTTPESSSSESGKVPTVSVESAPVTKPTVYLPEFGKHSRDDMLPTPSTIGRSGADDSDDSYLSAVSESMRGDEIKGSSRTRRNRAGSSSTARGQYGDLPSPTISESTAVGSARAV</sequence>
<feature type="region of interest" description="Disordered" evidence="2">
    <location>
        <begin position="215"/>
        <end position="253"/>
    </location>
</feature>
<dbReference type="InterPro" id="IPR043153">
    <property type="entry name" value="DENN_C"/>
</dbReference>
<evidence type="ECO:0000256" key="2">
    <source>
        <dbReference type="SAM" id="MobiDB-lite"/>
    </source>
</evidence>
<feature type="domain" description="cDENN" evidence="3">
    <location>
        <begin position="341"/>
        <end position="550"/>
    </location>
</feature>
<feature type="compositionally biased region" description="Polar residues" evidence="2">
    <location>
        <begin position="1121"/>
        <end position="1133"/>
    </location>
</feature>
<evidence type="ECO:0000256" key="1">
    <source>
        <dbReference type="SAM" id="Coils"/>
    </source>
</evidence>
<feature type="compositionally biased region" description="Low complexity" evidence="2">
    <location>
        <begin position="32"/>
        <end position="45"/>
    </location>
</feature>
<evidence type="ECO:0000259" key="3">
    <source>
        <dbReference type="SMART" id="SM00799"/>
    </source>
</evidence>
<organism evidence="4 5">
    <name type="scientific">Rhizoctonia solani</name>
    <dbReference type="NCBI Taxonomy" id="456999"/>
    <lineage>
        <taxon>Eukaryota</taxon>
        <taxon>Fungi</taxon>
        <taxon>Dikarya</taxon>
        <taxon>Basidiomycota</taxon>
        <taxon>Agaricomycotina</taxon>
        <taxon>Agaricomycetes</taxon>
        <taxon>Cantharellales</taxon>
        <taxon>Ceratobasidiaceae</taxon>
        <taxon>Rhizoctonia</taxon>
    </lineage>
</organism>
<feature type="compositionally biased region" description="Polar residues" evidence="2">
    <location>
        <begin position="831"/>
        <end position="840"/>
    </location>
</feature>
<feature type="region of interest" description="Disordered" evidence="2">
    <location>
        <begin position="1"/>
        <end position="52"/>
    </location>
</feature>
<dbReference type="Proteomes" id="UP000614334">
    <property type="component" value="Unassembled WGS sequence"/>
</dbReference>
<dbReference type="InterPro" id="IPR051696">
    <property type="entry name" value="DENN_Domain_GEFs"/>
</dbReference>
<proteinExistence type="predicted"/>
<dbReference type="GO" id="GO:0031410">
    <property type="term" value="C:cytoplasmic vesicle"/>
    <property type="evidence" value="ECO:0007669"/>
    <property type="project" value="TreeGrafter"/>
</dbReference>
<feature type="compositionally biased region" description="Low complexity" evidence="2">
    <location>
        <begin position="1063"/>
        <end position="1080"/>
    </location>
</feature>
<dbReference type="SMART" id="SM00799">
    <property type="entry name" value="DENN"/>
    <property type="match status" value="1"/>
</dbReference>
<feature type="region of interest" description="Disordered" evidence="2">
    <location>
        <begin position="995"/>
        <end position="1237"/>
    </location>
</feature>
<comment type="caution">
    <text evidence="4">The sequence shown here is derived from an EMBL/GenBank/DDBJ whole genome shotgun (WGS) entry which is preliminary data.</text>
</comment>
<feature type="compositionally biased region" description="Low complexity" evidence="2">
    <location>
        <begin position="1038"/>
        <end position="1055"/>
    </location>
</feature>
<name>A0A8H7IM32_9AGAM</name>
<keyword evidence="1" id="KW-0175">Coiled coil</keyword>
<protein>
    <recommendedName>
        <fullName evidence="3">cDENN domain-containing protein</fullName>
    </recommendedName>
</protein>
<feature type="region of interest" description="Disordered" evidence="2">
    <location>
        <begin position="102"/>
        <end position="141"/>
    </location>
</feature>
<feature type="compositionally biased region" description="Polar residues" evidence="2">
    <location>
        <begin position="225"/>
        <end position="251"/>
    </location>
</feature>
<feature type="compositionally biased region" description="Low complexity" evidence="2">
    <location>
        <begin position="875"/>
        <end position="895"/>
    </location>
</feature>
<evidence type="ECO:0000313" key="5">
    <source>
        <dbReference type="Proteomes" id="UP000614334"/>
    </source>
</evidence>
<dbReference type="PANTHER" id="PTHR12296">
    <property type="entry name" value="DENN DOMAIN-CONTAINING PROTEIN 4"/>
    <property type="match status" value="1"/>
</dbReference>
<gene>
    <name evidence="4" type="ORF">RHS01_00615</name>
</gene>
<feature type="compositionally biased region" description="Polar residues" evidence="2">
    <location>
        <begin position="1"/>
        <end position="22"/>
    </location>
</feature>
<dbReference type="EMBL" id="JACYCF010000001">
    <property type="protein sequence ID" value="KAF8761664.1"/>
    <property type="molecule type" value="Genomic_DNA"/>
</dbReference>
<feature type="compositionally biased region" description="Basic and acidic residues" evidence="2">
    <location>
        <begin position="863"/>
        <end position="872"/>
    </location>
</feature>
<dbReference type="InterPro" id="IPR001194">
    <property type="entry name" value="cDENN_dom"/>
</dbReference>
<feature type="coiled-coil region" evidence="1">
    <location>
        <begin position="773"/>
        <end position="807"/>
    </location>
</feature>
<dbReference type="PANTHER" id="PTHR12296:SF31">
    <property type="entry name" value="DENN (AEX-3) DOMAIN PROTEIN (AFU_ORTHOLOGUE AFUA_6G11200)"/>
    <property type="match status" value="1"/>
</dbReference>
<dbReference type="AlphaFoldDB" id="A0A8H7IM32"/>
<feature type="compositionally biased region" description="Polar residues" evidence="2">
    <location>
        <begin position="1006"/>
        <end position="1016"/>
    </location>
</feature>
<feature type="region of interest" description="Disordered" evidence="2">
    <location>
        <begin position="820"/>
        <end position="895"/>
    </location>
</feature>
<reference evidence="4" key="1">
    <citation type="submission" date="2020-09" db="EMBL/GenBank/DDBJ databases">
        <title>Comparative genome analyses of four rice-infecting Rhizoctonia solani isolates reveal extensive enrichment of homogalacturonan modification genes.</title>
        <authorList>
            <person name="Lee D.-Y."/>
            <person name="Jeon J."/>
            <person name="Kim K.-T."/>
            <person name="Cheong K."/>
            <person name="Song H."/>
            <person name="Choi G."/>
            <person name="Ko J."/>
            <person name="Opiyo S.O."/>
            <person name="Zuo S."/>
            <person name="Madhav S."/>
            <person name="Lee Y.-H."/>
            <person name="Wang G.-L."/>
        </authorList>
    </citation>
    <scope>NUCLEOTIDE SEQUENCE</scope>
    <source>
        <strain evidence="4">AG1-IA B2</strain>
    </source>
</reference>
<evidence type="ECO:0000313" key="4">
    <source>
        <dbReference type="EMBL" id="KAF8761664.1"/>
    </source>
</evidence>
<dbReference type="Gene3D" id="3.40.50.11500">
    <property type="match status" value="1"/>
</dbReference>
<feature type="compositionally biased region" description="Polar residues" evidence="2">
    <location>
        <begin position="1101"/>
        <end position="1110"/>
    </location>
</feature>
<accession>A0A8H7IM32</accession>